<evidence type="ECO:0000256" key="17">
    <source>
        <dbReference type="ARBA" id="ARBA00077729"/>
    </source>
</evidence>
<dbReference type="PROSITE" id="PS50846">
    <property type="entry name" value="HMA_2"/>
    <property type="match status" value="3"/>
</dbReference>
<dbReference type="FunFam" id="3.40.50.1000:FF:000031">
    <property type="entry name" value="Probable copper-transporting ATPase HMA5"/>
    <property type="match status" value="1"/>
</dbReference>
<keyword evidence="20" id="KW-1185">Reference proteome</keyword>
<feature type="transmembrane region" description="Helical" evidence="18">
    <location>
        <begin position="351"/>
        <end position="370"/>
    </location>
</feature>
<dbReference type="InterPro" id="IPR001757">
    <property type="entry name" value="P_typ_ATPase"/>
</dbReference>
<dbReference type="PROSITE" id="PS01047">
    <property type="entry name" value="HMA_1"/>
    <property type="match status" value="2"/>
</dbReference>
<evidence type="ECO:0000256" key="3">
    <source>
        <dbReference type="ARBA" id="ARBA00012517"/>
    </source>
</evidence>
<dbReference type="Gene3D" id="3.30.70.100">
    <property type="match status" value="2"/>
</dbReference>
<dbReference type="RefSeq" id="XP_027362588.1">
    <property type="nucleotide sequence ID" value="XM_027506787.1"/>
</dbReference>
<keyword evidence="11" id="KW-1278">Translocase</keyword>
<keyword evidence="9" id="KW-0187">Copper transport</keyword>
<dbReference type="SFLD" id="SFLDS00003">
    <property type="entry name" value="Haloacid_Dehalogenase"/>
    <property type="match status" value="1"/>
</dbReference>
<evidence type="ECO:0000256" key="15">
    <source>
        <dbReference type="ARBA" id="ARBA00023136"/>
    </source>
</evidence>
<feature type="transmembrane region" description="Helical" evidence="18">
    <location>
        <begin position="546"/>
        <end position="565"/>
    </location>
</feature>
<dbReference type="InterPro" id="IPR059000">
    <property type="entry name" value="ATPase_P-type_domA"/>
</dbReference>
<dbReference type="PRINTS" id="PR00943">
    <property type="entry name" value="CUATPASE"/>
</dbReference>
<dbReference type="PANTHER" id="PTHR46594">
    <property type="entry name" value="P-TYPE CATION-TRANSPORTING ATPASE"/>
    <property type="match status" value="1"/>
</dbReference>
<feature type="transmembrane region" description="Helical" evidence="18">
    <location>
        <begin position="277"/>
        <end position="300"/>
    </location>
</feature>
<sequence>MGYDCMRSLQCCGNLSPQPHYPSMTKGTSQIEGSEAKVVFNVMGMTCAACAGSVEKAIKRLPGIRQAFVDVLNDKAQVLYYPSMVNKERIREAIEDAGFEANPMEEDSNDTSTQICRIHIRGMTCTSCSSTIESVLQTLRGVHKAQVALATEEAEVRYDPKIVNHNQLMEAIQDTGFEAVLISTGEHISKIELKIDGLKNEQSLDTIQRSIHCLSGVETIDIYPDINKIAITYKPYMTGPRTFIEVIESTGSGCFKAVIFPNDGGREARRQQEINRYFNLFIWSLAFTIPVFLTSMVLMYIPGVKRVLDVKVVNMLKIGLLLRCEFATPVQFIIGRRFYVGAYKALRKGSANMDVLIALGTNAAYFYSVYVVERASFSRHFKGNDFFETSSMLISFILLGKYLEVLAKGKTSQAIAKLMDLTPETATLLTLDDEGNVVSEQQIDSRLIQKNDVIKVVPGAKVASDGLVIWGQSHVNESMITGEARPVAKKKGDMVIGGTVNENGVFHVKVTRVGSESALFQIVRLVESAQMGKAPVQKLADHISKYFVPLVIVLSLSTWFSWFLAGKLHAYPKSWIPSSMNNFELALQFGISVMVIACPCALGLATPTAVMVGTGVGATQGVLIKGGQALESAHKVNCIVFDKTGTLTIGKPVVVTTKLFKKMSLEDFYEFAAAAEANSEHPIAKAIVEHAKRIIADEHNHPWPEARDFVSVSGHGVKAIVRNKEIMVGNKKLMVDHNILISTDAEETLAEAESLAQTGILVSLDGEVAGVMAVSDPLKPGAKEVISILNSMKIRSIMVTGDNWGTANSIARQAGIETVMAEAQPEIKATKIKELQSCGYNVAMVGDGINDSPALVAADVGMAIGAGTDIAIEAADIVLMKSNLEDIIIAIDLANKTFSRIRLNYIWALGYNLLAIPIAAGILYPSTKFRLPPWIAGAAMAASSISVVCSSLLLKNYKRPSKLNNLEINGIKIE</sequence>
<dbReference type="AlphaFoldDB" id="A0A8B8M3Q4"/>
<evidence type="ECO:0000256" key="14">
    <source>
        <dbReference type="ARBA" id="ARBA00023065"/>
    </source>
</evidence>
<evidence type="ECO:0000256" key="9">
    <source>
        <dbReference type="ARBA" id="ARBA00022796"/>
    </source>
</evidence>
<dbReference type="CDD" id="cd00371">
    <property type="entry name" value="HMA"/>
    <property type="match status" value="2"/>
</dbReference>
<dbReference type="GO" id="GO:0005507">
    <property type="term" value="F:copper ion binding"/>
    <property type="evidence" value="ECO:0007669"/>
    <property type="project" value="InterPro"/>
</dbReference>
<evidence type="ECO:0000256" key="4">
    <source>
        <dbReference type="ARBA" id="ARBA00022448"/>
    </source>
</evidence>
<dbReference type="InterPro" id="IPR023298">
    <property type="entry name" value="ATPase_P-typ_TM_dom_sf"/>
</dbReference>
<dbReference type="Gene3D" id="3.40.1110.10">
    <property type="entry name" value="Calcium-transporting ATPase, cytoplasmic domain N"/>
    <property type="match status" value="2"/>
</dbReference>
<reference evidence="21" key="2">
    <citation type="submission" date="2025-08" db="UniProtKB">
        <authorList>
            <consortium name="RefSeq"/>
        </authorList>
    </citation>
    <scope>IDENTIFICATION</scope>
    <source>
        <tissue evidence="21">Young leaves</tissue>
    </source>
</reference>
<dbReference type="Proteomes" id="UP000694853">
    <property type="component" value="Unplaced"/>
</dbReference>
<keyword evidence="14" id="KW-0406">Ion transport</keyword>
<evidence type="ECO:0000256" key="7">
    <source>
        <dbReference type="ARBA" id="ARBA00022737"/>
    </source>
</evidence>
<dbReference type="InterPro" id="IPR006121">
    <property type="entry name" value="HMA_dom"/>
</dbReference>
<proteinExistence type="inferred from homology"/>
<dbReference type="InterPro" id="IPR027256">
    <property type="entry name" value="P-typ_ATPase_IB"/>
</dbReference>
<dbReference type="Gene3D" id="2.70.150.10">
    <property type="entry name" value="Calcium-transporting ATPase, cytoplasmic transduction domain A"/>
    <property type="match status" value="1"/>
</dbReference>
<keyword evidence="7" id="KW-0677">Repeat</keyword>
<keyword evidence="6 18" id="KW-0479">Metal-binding</keyword>
<dbReference type="GO" id="GO:0005524">
    <property type="term" value="F:ATP binding"/>
    <property type="evidence" value="ECO:0007669"/>
    <property type="project" value="UniProtKB-UniRule"/>
</dbReference>
<keyword evidence="15 18" id="KW-0472">Membrane</keyword>
<dbReference type="NCBIfam" id="TIGR01494">
    <property type="entry name" value="ATPase_P-type"/>
    <property type="match status" value="1"/>
</dbReference>
<evidence type="ECO:0000259" key="19">
    <source>
        <dbReference type="PROSITE" id="PS50846"/>
    </source>
</evidence>
<dbReference type="Pfam" id="PF00702">
    <property type="entry name" value="Hydrolase"/>
    <property type="match status" value="1"/>
</dbReference>
<dbReference type="NCBIfam" id="TIGR00003">
    <property type="entry name" value="copper ion binding protein"/>
    <property type="match status" value="2"/>
</dbReference>
<keyword evidence="8 18" id="KW-0547">Nucleotide-binding</keyword>
<name>A0A8B8M3Q4_ABRPR</name>
<evidence type="ECO:0000256" key="12">
    <source>
        <dbReference type="ARBA" id="ARBA00022989"/>
    </source>
</evidence>
<evidence type="ECO:0000256" key="10">
    <source>
        <dbReference type="ARBA" id="ARBA00022840"/>
    </source>
</evidence>
<keyword evidence="4" id="KW-0813">Transport</keyword>
<dbReference type="InterPro" id="IPR036412">
    <property type="entry name" value="HAD-like_sf"/>
</dbReference>
<evidence type="ECO:0000256" key="13">
    <source>
        <dbReference type="ARBA" id="ARBA00023008"/>
    </source>
</evidence>
<dbReference type="InterPro" id="IPR023299">
    <property type="entry name" value="ATPase_P-typ_cyto_dom_N"/>
</dbReference>
<evidence type="ECO:0000256" key="2">
    <source>
        <dbReference type="ARBA" id="ARBA00006024"/>
    </source>
</evidence>
<feature type="domain" description="HMA" evidence="19">
    <location>
        <begin position="114"/>
        <end position="180"/>
    </location>
</feature>
<organism evidence="20 21">
    <name type="scientific">Abrus precatorius</name>
    <name type="common">Indian licorice</name>
    <name type="synonym">Glycine abrus</name>
    <dbReference type="NCBI Taxonomy" id="3816"/>
    <lineage>
        <taxon>Eukaryota</taxon>
        <taxon>Viridiplantae</taxon>
        <taxon>Streptophyta</taxon>
        <taxon>Embryophyta</taxon>
        <taxon>Tracheophyta</taxon>
        <taxon>Spermatophyta</taxon>
        <taxon>Magnoliopsida</taxon>
        <taxon>eudicotyledons</taxon>
        <taxon>Gunneridae</taxon>
        <taxon>Pentapetalae</taxon>
        <taxon>rosids</taxon>
        <taxon>fabids</taxon>
        <taxon>Fabales</taxon>
        <taxon>Fabaceae</taxon>
        <taxon>Papilionoideae</taxon>
        <taxon>50 kb inversion clade</taxon>
        <taxon>NPAAA clade</taxon>
        <taxon>indigoferoid/millettioid clade</taxon>
        <taxon>Abreae</taxon>
        <taxon>Abrus</taxon>
    </lineage>
</organism>
<feature type="transmembrane region" description="Helical" evidence="18">
    <location>
        <begin position="905"/>
        <end position="925"/>
    </location>
</feature>
<dbReference type="InterPro" id="IPR044492">
    <property type="entry name" value="P_typ_ATPase_HD_dom"/>
</dbReference>
<keyword evidence="13" id="KW-0186">Copper</keyword>
<dbReference type="SFLD" id="SFLDF00027">
    <property type="entry name" value="p-type_atpase"/>
    <property type="match status" value="1"/>
</dbReference>
<dbReference type="InterPro" id="IPR036163">
    <property type="entry name" value="HMA_dom_sf"/>
</dbReference>
<evidence type="ECO:0000256" key="6">
    <source>
        <dbReference type="ARBA" id="ARBA00022723"/>
    </source>
</evidence>
<evidence type="ECO:0000256" key="1">
    <source>
        <dbReference type="ARBA" id="ARBA00004141"/>
    </source>
</evidence>
<dbReference type="PROSITE" id="PS00154">
    <property type="entry name" value="ATPASE_E1_E2"/>
    <property type="match status" value="1"/>
</dbReference>
<dbReference type="Gene3D" id="3.40.50.1000">
    <property type="entry name" value="HAD superfamily/HAD-like"/>
    <property type="match status" value="1"/>
</dbReference>
<protein>
    <recommendedName>
        <fullName evidence="3">P-type Cu(+) transporter</fullName>
        <ecNumber evidence="3">7.2.2.8</ecNumber>
    </recommendedName>
    <alternativeName>
        <fullName evidence="17">Protein HEAVY METAL ATPASE 5</fullName>
    </alternativeName>
</protein>
<dbReference type="GO" id="GO:0016020">
    <property type="term" value="C:membrane"/>
    <property type="evidence" value="ECO:0007669"/>
    <property type="project" value="UniProtKB-SubCell"/>
</dbReference>
<evidence type="ECO:0000313" key="20">
    <source>
        <dbReference type="Proteomes" id="UP000694853"/>
    </source>
</evidence>
<keyword evidence="10 18" id="KW-0067">ATP-binding</keyword>
<comment type="subcellular location">
    <subcellularLocation>
        <location evidence="1">Membrane</location>
        <topology evidence="1">Multi-pass membrane protein</topology>
    </subcellularLocation>
</comment>
<dbReference type="CDD" id="cd02094">
    <property type="entry name" value="P-type_ATPase_Cu-like"/>
    <property type="match status" value="1"/>
</dbReference>
<dbReference type="PANTHER" id="PTHR46594:SF4">
    <property type="entry name" value="P-TYPE CATION-TRANSPORTING ATPASE"/>
    <property type="match status" value="1"/>
</dbReference>
<dbReference type="Pfam" id="PF00403">
    <property type="entry name" value="HMA"/>
    <property type="match status" value="2"/>
</dbReference>
<dbReference type="InterPro" id="IPR017969">
    <property type="entry name" value="Heavy-metal-associated_CS"/>
</dbReference>
<evidence type="ECO:0000313" key="21">
    <source>
        <dbReference type="RefSeq" id="XP_027362588.1"/>
    </source>
</evidence>
<dbReference type="InterPro" id="IPR008250">
    <property type="entry name" value="ATPase_P-typ_transduc_dom_A_sf"/>
</dbReference>
<feature type="transmembrane region" description="Helical" evidence="18">
    <location>
        <begin position="585"/>
        <end position="605"/>
    </location>
</feature>
<feature type="domain" description="HMA" evidence="19">
    <location>
        <begin position="189"/>
        <end position="255"/>
    </location>
</feature>
<dbReference type="OrthoDB" id="432719at2759"/>
<dbReference type="InterPro" id="IPR006122">
    <property type="entry name" value="HMA_Cu_ion-bd"/>
</dbReference>
<comment type="similarity">
    <text evidence="2 18">Belongs to the cation transport ATPase (P-type) (TC 3.A.3) family. Type IB subfamily.</text>
</comment>
<dbReference type="FunFam" id="3.30.70.100:FF:000001">
    <property type="entry name" value="ATPase copper transporting beta"/>
    <property type="match status" value="1"/>
</dbReference>
<dbReference type="SUPFAM" id="SSF81665">
    <property type="entry name" value="Calcium ATPase, transmembrane domain M"/>
    <property type="match status" value="1"/>
</dbReference>
<dbReference type="SUPFAM" id="SSF56784">
    <property type="entry name" value="HAD-like"/>
    <property type="match status" value="1"/>
</dbReference>
<comment type="catalytic activity">
    <reaction evidence="16">
        <text>Cu(+)(in) + ATP + H2O = Cu(+)(out) + ADP + phosphate + H(+)</text>
        <dbReference type="Rhea" id="RHEA:25792"/>
        <dbReference type="ChEBI" id="CHEBI:15377"/>
        <dbReference type="ChEBI" id="CHEBI:15378"/>
        <dbReference type="ChEBI" id="CHEBI:30616"/>
        <dbReference type="ChEBI" id="CHEBI:43474"/>
        <dbReference type="ChEBI" id="CHEBI:49552"/>
        <dbReference type="ChEBI" id="CHEBI:456216"/>
        <dbReference type="EC" id="7.2.2.8"/>
    </reaction>
</comment>
<dbReference type="InterPro" id="IPR023214">
    <property type="entry name" value="HAD_sf"/>
</dbReference>
<dbReference type="KEGG" id="aprc:113870190"/>
<dbReference type="SFLD" id="SFLDG00002">
    <property type="entry name" value="C1.7:_P-type_atpase_like"/>
    <property type="match status" value="1"/>
</dbReference>
<dbReference type="SUPFAM" id="SSF81653">
    <property type="entry name" value="Calcium ATPase, transduction domain A"/>
    <property type="match status" value="1"/>
</dbReference>
<evidence type="ECO:0000256" key="18">
    <source>
        <dbReference type="RuleBase" id="RU362081"/>
    </source>
</evidence>
<dbReference type="GO" id="GO:0140581">
    <property type="term" value="F:P-type monovalent copper transporter activity"/>
    <property type="evidence" value="ECO:0007669"/>
    <property type="project" value="UniProtKB-EC"/>
</dbReference>
<evidence type="ECO:0000256" key="5">
    <source>
        <dbReference type="ARBA" id="ARBA00022692"/>
    </source>
</evidence>
<feature type="transmembrane region" description="Helical" evidence="18">
    <location>
        <begin position="931"/>
        <end position="954"/>
    </location>
</feature>
<reference evidence="20" key="1">
    <citation type="journal article" date="2019" name="Toxins">
        <title>Detection of Abrin-Like and Prepropulchellin-Like Toxin Genes and Transcripts Using Whole Genome Sequencing and Full-Length Transcript Sequencing of Abrus precatorius.</title>
        <authorList>
            <person name="Hovde B.T."/>
            <person name="Daligault H.E."/>
            <person name="Hanschen E.R."/>
            <person name="Kunde Y.A."/>
            <person name="Johnson M.B."/>
            <person name="Starkenburg S.R."/>
            <person name="Johnson S.L."/>
        </authorList>
    </citation>
    <scope>NUCLEOTIDE SEQUENCE [LARGE SCALE GENOMIC DNA]</scope>
</reference>
<dbReference type="FunFam" id="3.30.70.100:FF:000033">
    <property type="entry name" value="Copper-transporting ATPase HMA5"/>
    <property type="match status" value="1"/>
</dbReference>
<dbReference type="PRINTS" id="PR00119">
    <property type="entry name" value="CATATPASE"/>
</dbReference>
<dbReference type="Pfam" id="PF00122">
    <property type="entry name" value="E1-E2_ATPase"/>
    <property type="match status" value="1"/>
</dbReference>
<dbReference type="SUPFAM" id="SSF55008">
    <property type="entry name" value="HMA, heavy metal-associated domain"/>
    <property type="match status" value="3"/>
</dbReference>
<gene>
    <name evidence="21" type="primary">LOC113870190</name>
</gene>
<dbReference type="PRINTS" id="PR00942">
    <property type="entry name" value="CUATPASEI"/>
</dbReference>
<evidence type="ECO:0000256" key="11">
    <source>
        <dbReference type="ARBA" id="ARBA00022967"/>
    </source>
</evidence>
<dbReference type="GO" id="GO:0016887">
    <property type="term" value="F:ATP hydrolysis activity"/>
    <property type="evidence" value="ECO:0007669"/>
    <property type="project" value="InterPro"/>
</dbReference>
<dbReference type="FunFam" id="2.70.150.10:FF:000002">
    <property type="entry name" value="Copper-transporting ATPase 1, putative"/>
    <property type="match status" value="1"/>
</dbReference>
<keyword evidence="5 18" id="KW-0812">Transmembrane</keyword>
<evidence type="ECO:0000256" key="8">
    <source>
        <dbReference type="ARBA" id="ARBA00022741"/>
    </source>
</evidence>
<dbReference type="EC" id="7.2.2.8" evidence="3"/>
<accession>A0A8B8M3Q4</accession>
<feature type="domain" description="HMA" evidence="19">
    <location>
        <begin position="36"/>
        <end position="102"/>
    </location>
</feature>
<dbReference type="NCBIfam" id="TIGR01525">
    <property type="entry name" value="ATPase-IB_hvy"/>
    <property type="match status" value="1"/>
</dbReference>
<dbReference type="InterPro" id="IPR018303">
    <property type="entry name" value="ATPase_P-typ_P_site"/>
</dbReference>
<dbReference type="GeneID" id="113870190"/>
<keyword evidence="12 18" id="KW-1133">Transmembrane helix</keyword>
<evidence type="ECO:0000256" key="16">
    <source>
        <dbReference type="ARBA" id="ARBA00049289"/>
    </source>
</evidence>